<evidence type="ECO:0000313" key="2">
    <source>
        <dbReference type="Proteomes" id="UP000660047"/>
    </source>
</evidence>
<sequence>MSSKRLHYSDFALTYEFLYGILTRFIVIGHRKVLPSAMVMEVVGFIRFYF</sequence>
<reference evidence="1" key="1">
    <citation type="submission" date="2020-06" db="EMBL/GenBank/DDBJ databases">
        <title>Characterization of fructooligosaccharide metabolism and fructooligosaccharide-degrading enzymes in human commensal butyrate producers.</title>
        <authorList>
            <person name="Tanno H."/>
            <person name="Fujii T."/>
            <person name="Hirano K."/>
            <person name="Maeno S."/>
            <person name="Tonozuka T."/>
            <person name="Sakamoto M."/>
            <person name="Ohkuma M."/>
            <person name="Tochio T."/>
            <person name="Endo A."/>
        </authorList>
    </citation>
    <scope>NUCLEOTIDE SEQUENCE</scope>
    <source>
        <strain evidence="1">JCM 31265</strain>
    </source>
</reference>
<organism evidence="1 2">
    <name type="scientific">Coprococcus eutactus</name>
    <dbReference type="NCBI Taxonomy" id="33043"/>
    <lineage>
        <taxon>Bacteria</taxon>
        <taxon>Bacillati</taxon>
        <taxon>Bacillota</taxon>
        <taxon>Clostridia</taxon>
        <taxon>Lachnospirales</taxon>
        <taxon>Lachnospiraceae</taxon>
        <taxon>Coprococcus</taxon>
    </lineage>
</organism>
<protein>
    <submittedName>
        <fullName evidence="1">Uncharacterized protein</fullName>
    </submittedName>
</protein>
<comment type="caution">
    <text evidence="1">The sequence shown here is derived from an EMBL/GenBank/DDBJ whole genome shotgun (WGS) entry which is preliminary data.</text>
</comment>
<dbReference type="AlphaFoldDB" id="A0AAI9K4V6"/>
<name>A0AAI9K4V6_9FIRM</name>
<dbReference type="Proteomes" id="UP000660047">
    <property type="component" value="Unassembled WGS sequence"/>
</dbReference>
<accession>A0AAI9K4V6</accession>
<dbReference type="EMBL" id="BLYL01000019">
    <property type="protein sequence ID" value="GFO95513.1"/>
    <property type="molecule type" value="Genomic_DNA"/>
</dbReference>
<proteinExistence type="predicted"/>
<evidence type="ECO:0000313" key="1">
    <source>
        <dbReference type="EMBL" id="GFO95513.1"/>
    </source>
</evidence>
<gene>
    <name evidence="1" type="ORF">COEU31_25590</name>
</gene>